<keyword evidence="3 6" id="KW-0812">Transmembrane</keyword>
<comment type="subcellular location">
    <subcellularLocation>
        <location evidence="1">Cell membrane</location>
        <topology evidence="1">Multi-pass membrane protein</topology>
    </subcellularLocation>
</comment>
<evidence type="ECO:0000256" key="3">
    <source>
        <dbReference type="ARBA" id="ARBA00022692"/>
    </source>
</evidence>
<dbReference type="SUPFAM" id="SSF53649">
    <property type="entry name" value="Alkaline phosphatase-like"/>
    <property type="match status" value="1"/>
</dbReference>
<feature type="transmembrane region" description="Helical" evidence="6">
    <location>
        <begin position="210"/>
        <end position="229"/>
    </location>
</feature>
<evidence type="ECO:0000256" key="4">
    <source>
        <dbReference type="ARBA" id="ARBA00022989"/>
    </source>
</evidence>
<evidence type="ECO:0000256" key="6">
    <source>
        <dbReference type="SAM" id="Phobius"/>
    </source>
</evidence>
<dbReference type="InterPro" id="IPR050448">
    <property type="entry name" value="OpgB/LTA_synthase_biosynth"/>
</dbReference>
<protein>
    <submittedName>
        <fullName evidence="8">Sulfatase-like hydrolase/transferase</fullName>
    </submittedName>
</protein>
<dbReference type="CDD" id="cd16015">
    <property type="entry name" value="LTA_synthase"/>
    <property type="match status" value="1"/>
</dbReference>
<dbReference type="PIRSF" id="PIRSF005091">
    <property type="entry name" value="Mmb_sulf_HI1246"/>
    <property type="match status" value="1"/>
</dbReference>
<dbReference type="PANTHER" id="PTHR47371">
    <property type="entry name" value="LIPOTEICHOIC ACID SYNTHASE"/>
    <property type="match status" value="1"/>
</dbReference>
<feature type="transmembrane region" description="Helical" evidence="6">
    <location>
        <begin position="171"/>
        <end position="189"/>
    </location>
</feature>
<evidence type="ECO:0000256" key="1">
    <source>
        <dbReference type="ARBA" id="ARBA00004651"/>
    </source>
</evidence>
<gene>
    <name evidence="8" type="ORF">LZZ85_21450</name>
</gene>
<dbReference type="InterPro" id="IPR012160">
    <property type="entry name" value="LtaS-like"/>
</dbReference>
<feature type="domain" description="Sulfatase N-terminal" evidence="7">
    <location>
        <begin position="308"/>
        <end position="589"/>
    </location>
</feature>
<dbReference type="Proteomes" id="UP001165367">
    <property type="component" value="Unassembled WGS sequence"/>
</dbReference>
<dbReference type="EMBL" id="JAKLTR010000016">
    <property type="protein sequence ID" value="MCG2616877.1"/>
    <property type="molecule type" value="Genomic_DNA"/>
</dbReference>
<evidence type="ECO:0000313" key="8">
    <source>
        <dbReference type="EMBL" id="MCG2616877.1"/>
    </source>
</evidence>
<organism evidence="8 9">
    <name type="scientific">Terrimonas ginsenosidimutans</name>
    <dbReference type="NCBI Taxonomy" id="2908004"/>
    <lineage>
        <taxon>Bacteria</taxon>
        <taxon>Pseudomonadati</taxon>
        <taxon>Bacteroidota</taxon>
        <taxon>Chitinophagia</taxon>
        <taxon>Chitinophagales</taxon>
        <taxon>Chitinophagaceae</taxon>
        <taxon>Terrimonas</taxon>
    </lineage>
</organism>
<dbReference type="InterPro" id="IPR017850">
    <property type="entry name" value="Alkaline_phosphatase_core_sf"/>
</dbReference>
<feature type="transmembrane region" description="Helical" evidence="6">
    <location>
        <begin position="85"/>
        <end position="106"/>
    </location>
</feature>
<evidence type="ECO:0000256" key="2">
    <source>
        <dbReference type="ARBA" id="ARBA00022475"/>
    </source>
</evidence>
<keyword evidence="9" id="KW-1185">Reference proteome</keyword>
<sequence length="686" mass="79288">KNDQRSTDNGQRSTNPCAFHPNTLALHSPMLKRYKVPKTILWVINLFLIFFLIFTIFRLATYFAFKPDGLVFPDLVPSFLMGVQYDLRWIAIILLPVVLLSLWPKFSPFFSAVNKKWWTWYLVVVTFIVFFFFAADFGSFSYNMTRLDAGAMNFVEDPGISLKMMWQTYPLFWMVLGLLVAVLLFRWMYHQSHWRVIAQTDGLKIPYNRKFFVASLIVLTMFIYGRFAATPLTWKQSFVFQDNFKSYLALNPLQNFFTTLRLRRPEFNEQKAREVYPLVAEWMPLPDKNGFSYRRVVSPGSNALESRPNVVLVICESFSMYKSTMSGNPLNTTPFFDSISRKGIFFEKCFSPHFSTARGLFAVITGTPDAQLFKFSTRNPLAIKQHTIIDNFEGYNKHYFLGGSPGFNNFEGLVQNIDGIKMHTEGSFQAPKVNVWGISDKDLFLEANEVFKQEKAPFFSIIQTSDNHRPYMIPPGDTDFVQVQVPDEELAKYGFESVQEFNTFRYSDYCFRKFMEAAEKEAYFHNTIFVFIGDHGVAGNADAIYPAAWTDQRLTDEHVPLLFYAPYLLKPQRRPEVVSQVDVLPTVAGMIQQPYVNTTLGRDLLDPAKKNNFAFITNTAGKIGVVTDEFYFIKNLNFQDEQLVPVVYNGKAYTKAERDSIQNRLSAFTSAFFETARYMIMNNQRD</sequence>
<keyword evidence="4 6" id="KW-1133">Transmembrane helix</keyword>
<proteinExistence type="predicted"/>
<reference evidence="8" key="1">
    <citation type="submission" date="2022-01" db="EMBL/GenBank/DDBJ databases">
        <authorList>
            <person name="Jo J.-H."/>
            <person name="Im W.-T."/>
        </authorList>
    </citation>
    <scope>NUCLEOTIDE SEQUENCE</scope>
    <source>
        <strain evidence="8">NA20</strain>
    </source>
</reference>
<accession>A0ABS9KXA9</accession>
<keyword evidence="2" id="KW-1003">Cell membrane</keyword>
<dbReference type="PANTHER" id="PTHR47371:SF3">
    <property type="entry name" value="PHOSPHOGLYCEROL TRANSFERASE I"/>
    <property type="match status" value="1"/>
</dbReference>
<evidence type="ECO:0000259" key="7">
    <source>
        <dbReference type="Pfam" id="PF00884"/>
    </source>
</evidence>
<feature type="non-terminal residue" evidence="8">
    <location>
        <position position="1"/>
    </location>
</feature>
<name>A0ABS9KXA9_9BACT</name>
<evidence type="ECO:0000313" key="9">
    <source>
        <dbReference type="Proteomes" id="UP001165367"/>
    </source>
</evidence>
<dbReference type="RefSeq" id="WP_237875414.1">
    <property type="nucleotide sequence ID" value="NZ_JAKLTR010000016.1"/>
</dbReference>
<keyword evidence="5 6" id="KW-0472">Membrane</keyword>
<dbReference type="InterPro" id="IPR000917">
    <property type="entry name" value="Sulfatase_N"/>
</dbReference>
<feature type="transmembrane region" description="Helical" evidence="6">
    <location>
        <begin position="118"/>
        <end position="135"/>
    </location>
</feature>
<comment type="caution">
    <text evidence="8">The sequence shown here is derived from an EMBL/GenBank/DDBJ whole genome shotgun (WGS) entry which is preliminary data.</text>
</comment>
<dbReference type="Pfam" id="PF00884">
    <property type="entry name" value="Sulfatase"/>
    <property type="match status" value="1"/>
</dbReference>
<evidence type="ECO:0000256" key="5">
    <source>
        <dbReference type="ARBA" id="ARBA00023136"/>
    </source>
</evidence>
<feature type="transmembrane region" description="Helical" evidence="6">
    <location>
        <begin position="40"/>
        <end position="65"/>
    </location>
</feature>
<dbReference type="Gene3D" id="3.40.720.10">
    <property type="entry name" value="Alkaline Phosphatase, subunit A"/>
    <property type="match status" value="1"/>
</dbReference>